<dbReference type="SUPFAM" id="SSF54862">
    <property type="entry name" value="4Fe-4S ferredoxins"/>
    <property type="match status" value="1"/>
</dbReference>
<dbReference type="Pfam" id="PF13237">
    <property type="entry name" value="Fer4_10"/>
    <property type="match status" value="1"/>
</dbReference>
<dbReference type="Proteomes" id="UP000000814">
    <property type="component" value="Chromosome"/>
</dbReference>
<evidence type="ECO:0000313" key="3">
    <source>
        <dbReference type="Proteomes" id="UP000000814"/>
    </source>
</evidence>
<dbReference type="HOGENOM" id="CLU_074768_0_0_9"/>
<proteinExistence type="predicted"/>
<dbReference type="Gene3D" id="3.30.70.20">
    <property type="match status" value="1"/>
</dbReference>
<dbReference type="EMBL" id="AE001437">
    <property type="protein sequence ID" value="AAK78861.1"/>
    <property type="molecule type" value="Genomic_DNA"/>
</dbReference>
<dbReference type="KEGG" id="cac:CA_C0885"/>
<dbReference type="PIR" id="B97009">
    <property type="entry name" value="B97009"/>
</dbReference>
<dbReference type="InterPro" id="IPR052911">
    <property type="entry name" value="Corrinoid_activation_enz"/>
</dbReference>
<dbReference type="GeneID" id="44997396"/>
<dbReference type="PANTHER" id="PTHR42895">
    <property type="entry name" value="IRON-SULFUR CLUSTER-BINDING PROTEIN-RELATED"/>
    <property type="match status" value="1"/>
</dbReference>
<dbReference type="AlphaFoldDB" id="Q97KN2"/>
<dbReference type="PANTHER" id="PTHR42895:SF1">
    <property type="entry name" value="IRON-SULFUR CLUSTER PROTEIN"/>
    <property type="match status" value="1"/>
</dbReference>
<evidence type="ECO:0000313" key="2">
    <source>
        <dbReference type="EMBL" id="AAK78861.1"/>
    </source>
</evidence>
<protein>
    <submittedName>
        <fullName evidence="2">Ferredoxin 3 fused to uncharacterized domain, orthologous of AF0155 from Archaeoglobus fulgidus</fullName>
    </submittedName>
</protein>
<name>Q97KN2_CLOAB</name>
<feature type="domain" description="4Fe-4S ferredoxin-type" evidence="1">
    <location>
        <begin position="34"/>
        <end position="63"/>
    </location>
</feature>
<reference evidence="2 3" key="1">
    <citation type="journal article" date="2001" name="J. Bacteriol.">
        <title>Genome sequence and comparative analysis of the solvent-producing bacterium Clostridium acetobutylicum.</title>
        <authorList>
            <person name="Nolling J."/>
            <person name="Breton G."/>
            <person name="Omelchenko M.V."/>
            <person name="Makarova K.S."/>
            <person name="Zeng Q."/>
            <person name="Gibson R."/>
            <person name="Lee H.M."/>
            <person name="Dubois J."/>
            <person name="Qiu D."/>
            <person name="Hitti J."/>
            <person name="Wolf Y.I."/>
            <person name="Tatusov R.L."/>
            <person name="Sabathe F."/>
            <person name="Doucette-Stamm L."/>
            <person name="Soucaille P."/>
            <person name="Daly M.J."/>
            <person name="Bennett G.N."/>
            <person name="Koonin E.V."/>
            <person name="Smith D.R."/>
        </authorList>
    </citation>
    <scope>NUCLEOTIDE SEQUENCE [LARGE SCALE GENOMIC DNA]</scope>
    <source>
        <strain evidence="3">ATCC 824 / DSM 792 / JCM 1419 / LMG 5710 / VKM B-1787</strain>
    </source>
</reference>
<dbReference type="STRING" id="272562.CA_C0885"/>
<evidence type="ECO:0000259" key="1">
    <source>
        <dbReference type="PROSITE" id="PS51379"/>
    </source>
</evidence>
<organism evidence="2 3">
    <name type="scientific">Clostridium acetobutylicum (strain ATCC 824 / DSM 792 / JCM 1419 / IAM 19013 / LMG 5710 / NBRC 13948 / NRRL B-527 / VKM B-1787 / 2291 / W)</name>
    <dbReference type="NCBI Taxonomy" id="272562"/>
    <lineage>
        <taxon>Bacteria</taxon>
        <taxon>Bacillati</taxon>
        <taxon>Bacillota</taxon>
        <taxon>Clostridia</taxon>
        <taxon>Eubacteriales</taxon>
        <taxon>Clostridiaceae</taxon>
        <taxon>Clostridium</taxon>
    </lineage>
</organism>
<dbReference type="eggNOG" id="COG1145">
    <property type="taxonomic scope" value="Bacteria"/>
</dbReference>
<accession>Q97KN2</accession>
<sequence>MKRKIVNIDKDKCNGCGLCSEACHENAIEIINGKAELLSDEYCDGLGDCLPHCPVDAITIIERESKEYDEEAVQRRIEEKKKSKLAKPCGCPGAMAKKIERVAKPLAKVKEDRSSVSELMQWPVQLRLVSPGAPYFKNANLLVAADCTAYAYGDFHNDFIKNHITVIGCPKLDDVTYYKDKLKEIIELNDLKSITVVRMEVPCCSGIVSAVKTAMLEAKVIVPFREVIIGTNGEIR</sequence>
<keyword evidence="3" id="KW-1185">Reference proteome</keyword>
<dbReference type="OrthoDB" id="9795268at2"/>
<gene>
    <name evidence="2" type="ordered locus">CA_C0885</name>
</gene>
<dbReference type="PROSITE" id="PS51379">
    <property type="entry name" value="4FE4S_FER_2"/>
    <property type="match status" value="2"/>
</dbReference>
<dbReference type="PATRIC" id="fig|272562.8.peg.1095"/>
<feature type="domain" description="4Fe-4S ferredoxin-type" evidence="1">
    <location>
        <begin position="4"/>
        <end position="33"/>
    </location>
</feature>
<dbReference type="RefSeq" id="WP_010964203.1">
    <property type="nucleotide sequence ID" value="NC_003030.1"/>
</dbReference>
<dbReference type="InterPro" id="IPR017896">
    <property type="entry name" value="4Fe4S_Fe-S-bd"/>
</dbReference>